<evidence type="ECO:0000313" key="1">
    <source>
        <dbReference type="EMBL" id="QOD39523.1"/>
    </source>
</evidence>
<organism evidence="1">
    <name type="scientific">uncultured densovirus</name>
    <dbReference type="NCBI Taxonomy" id="748192"/>
    <lineage>
        <taxon>Viruses</taxon>
        <taxon>Monodnaviria</taxon>
        <taxon>Shotokuvirae</taxon>
        <taxon>Cossaviricota</taxon>
        <taxon>Quintoviricetes</taxon>
        <taxon>Piccovirales</taxon>
        <taxon>Parvoviridae</taxon>
        <taxon>Densovirinae</taxon>
        <taxon>environmental samples</taxon>
    </lineage>
</organism>
<name>A0A7L7YQG6_9VIRU</name>
<sequence length="274" mass="30798">MVCVYGIENCSCSKCNECGLCTNGSQIHKSCMKYNLEDAEVSELMAGSEESLPTAGEEKVADALQSDLPMSAEAYYVEMGETHNEEYRRIIFDTSVFRQTLVDCIPETGIVAGKISVNRYLNGSCSLLMYRLMKSQWENIIREPSVSMVSSMYFDLNDRCSYHEWCIPDEAKGDCTEACIKIVDFENSDLSAYIADNLKLFFCQGCDRCVILNFCDWNPKLCSDANAALSQPNVITTMYKDGIKLEVQVKHDGLLKHISPSIPDRPAKRQKTNE</sequence>
<protein>
    <submittedName>
        <fullName evidence="1">NS3</fullName>
    </submittedName>
</protein>
<proteinExistence type="predicted"/>
<reference evidence="1" key="1">
    <citation type="submission" date="2020-07" db="EMBL/GenBank/DDBJ databases">
        <title>Diversity of sea star-associated densoviruses and transcribed endogenized viral elements of densovirus origin.</title>
        <authorList>
            <person name="Jackson E.W."/>
            <person name="Hewson I."/>
        </authorList>
    </citation>
    <scope>NUCLEOTIDE SEQUENCE</scope>
</reference>
<dbReference type="EMBL" id="MT733029">
    <property type="protein sequence ID" value="QOD39523.1"/>
    <property type="molecule type" value="Genomic_DNA"/>
</dbReference>
<gene>
    <name evidence="1" type="primary">NS3</name>
</gene>
<accession>A0A7L7YQG6</accession>